<dbReference type="PANTHER" id="PTHR43811:SF57">
    <property type="entry name" value="FKBP-TYPE PEPTIDYL-PROLYL CIS-TRANS ISOMERASE FKPA-RELATED"/>
    <property type="match status" value="1"/>
</dbReference>
<evidence type="ECO:0000256" key="6">
    <source>
        <dbReference type="RuleBase" id="RU003915"/>
    </source>
</evidence>
<accession>A0A1D7QIH7</accession>
<dbReference type="InterPro" id="IPR046357">
    <property type="entry name" value="PPIase_dom_sf"/>
</dbReference>
<reference evidence="9 10" key="1">
    <citation type="submission" date="2016-08" db="EMBL/GenBank/DDBJ databases">
        <authorList>
            <person name="Seilhamer J.J."/>
        </authorList>
    </citation>
    <scope>NUCLEOTIDE SEQUENCE [LARGE SCALE GENOMIC DNA]</scope>
    <source>
        <strain evidence="9 10">DX4</strain>
    </source>
</reference>
<comment type="similarity">
    <text evidence="2 6">Belongs to the FKBP-type PPIase family.</text>
</comment>
<dbReference type="GO" id="GO:0003755">
    <property type="term" value="F:peptidyl-prolyl cis-trans isomerase activity"/>
    <property type="evidence" value="ECO:0007669"/>
    <property type="project" value="UniProtKB-UniRule"/>
</dbReference>
<comment type="catalytic activity">
    <reaction evidence="1 5 6">
        <text>[protein]-peptidylproline (omega=180) = [protein]-peptidylproline (omega=0)</text>
        <dbReference type="Rhea" id="RHEA:16237"/>
        <dbReference type="Rhea" id="RHEA-COMP:10747"/>
        <dbReference type="Rhea" id="RHEA-COMP:10748"/>
        <dbReference type="ChEBI" id="CHEBI:83833"/>
        <dbReference type="ChEBI" id="CHEBI:83834"/>
        <dbReference type="EC" id="5.2.1.8"/>
    </reaction>
</comment>
<gene>
    <name evidence="9" type="ORF">BFS30_15610</name>
</gene>
<organism evidence="9 10">
    <name type="scientific">Pedobacter steynii</name>
    <dbReference type="NCBI Taxonomy" id="430522"/>
    <lineage>
        <taxon>Bacteria</taxon>
        <taxon>Pseudomonadati</taxon>
        <taxon>Bacteroidota</taxon>
        <taxon>Sphingobacteriia</taxon>
        <taxon>Sphingobacteriales</taxon>
        <taxon>Sphingobacteriaceae</taxon>
        <taxon>Pedobacter</taxon>
    </lineage>
</organism>
<evidence type="ECO:0000313" key="10">
    <source>
        <dbReference type="Proteomes" id="UP000094313"/>
    </source>
</evidence>
<dbReference type="EMBL" id="CP017141">
    <property type="protein sequence ID" value="AOM78478.1"/>
    <property type="molecule type" value="Genomic_DNA"/>
</dbReference>
<sequence length="172" mass="18504">MTKLKHFLLLVCIAGCFAACSKDKSDNGYSGEIPKYEIPAAAMAQYKLDTAAIRKFVTDNNLQNMKKDENGVFYQISAPGTGNHHFTLGSNITIVYEGKLLNGTTFDSSKGSEVSFPLGALIPGWIIGVPKIQPGGKIRLLIPSVFCYGTRGQGPIAANSNLDFTISLNNVN</sequence>
<evidence type="ECO:0000256" key="2">
    <source>
        <dbReference type="ARBA" id="ARBA00006577"/>
    </source>
</evidence>
<evidence type="ECO:0000313" key="9">
    <source>
        <dbReference type="EMBL" id="AOM78478.1"/>
    </source>
</evidence>
<evidence type="ECO:0000256" key="7">
    <source>
        <dbReference type="SAM" id="SignalP"/>
    </source>
</evidence>
<evidence type="ECO:0000256" key="3">
    <source>
        <dbReference type="ARBA" id="ARBA00023110"/>
    </source>
</evidence>
<evidence type="ECO:0000256" key="5">
    <source>
        <dbReference type="PROSITE-ProRule" id="PRU00277"/>
    </source>
</evidence>
<evidence type="ECO:0000256" key="1">
    <source>
        <dbReference type="ARBA" id="ARBA00000971"/>
    </source>
</evidence>
<keyword evidence="7" id="KW-0732">Signal</keyword>
<keyword evidence="10" id="KW-1185">Reference proteome</keyword>
<protein>
    <recommendedName>
        <fullName evidence="6">Peptidyl-prolyl cis-trans isomerase</fullName>
        <ecNumber evidence="6">5.2.1.8</ecNumber>
    </recommendedName>
</protein>
<feature type="domain" description="PPIase FKBP-type" evidence="8">
    <location>
        <begin position="89"/>
        <end position="172"/>
    </location>
</feature>
<dbReference type="EC" id="5.2.1.8" evidence="6"/>
<dbReference type="Gene3D" id="3.10.50.40">
    <property type="match status" value="1"/>
</dbReference>
<dbReference type="AlphaFoldDB" id="A0A1D7QIH7"/>
<evidence type="ECO:0000259" key="8">
    <source>
        <dbReference type="PROSITE" id="PS50059"/>
    </source>
</evidence>
<keyword evidence="3 5" id="KW-0697">Rotamase</keyword>
<keyword evidence="4 5" id="KW-0413">Isomerase</keyword>
<dbReference type="RefSeq" id="WP_069380143.1">
    <property type="nucleotide sequence ID" value="NZ_CP017141.1"/>
</dbReference>
<proteinExistence type="inferred from homology"/>
<dbReference type="Pfam" id="PF00254">
    <property type="entry name" value="FKBP_C"/>
    <property type="match status" value="1"/>
</dbReference>
<feature type="chain" id="PRO_5009098685" description="Peptidyl-prolyl cis-trans isomerase" evidence="7">
    <location>
        <begin position="19"/>
        <end position="172"/>
    </location>
</feature>
<dbReference type="InterPro" id="IPR001179">
    <property type="entry name" value="PPIase_FKBP_dom"/>
</dbReference>
<evidence type="ECO:0000256" key="4">
    <source>
        <dbReference type="ARBA" id="ARBA00023235"/>
    </source>
</evidence>
<dbReference type="PROSITE" id="PS50059">
    <property type="entry name" value="FKBP_PPIASE"/>
    <property type="match status" value="1"/>
</dbReference>
<dbReference type="OrthoDB" id="669809at2"/>
<dbReference type="SUPFAM" id="SSF54534">
    <property type="entry name" value="FKBP-like"/>
    <property type="match status" value="1"/>
</dbReference>
<dbReference type="KEGG" id="psty:BFS30_15610"/>
<dbReference type="Proteomes" id="UP000094313">
    <property type="component" value="Chromosome"/>
</dbReference>
<name>A0A1D7QIH7_9SPHI</name>
<feature type="signal peptide" evidence="7">
    <location>
        <begin position="1"/>
        <end position="18"/>
    </location>
</feature>
<dbReference type="PANTHER" id="PTHR43811">
    <property type="entry name" value="FKBP-TYPE PEPTIDYL-PROLYL CIS-TRANS ISOMERASE FKPA"/>
    <property type="match status" value="1"/>
</dbReference>